<reference evidence="2 3" key="1">
    <citation type="submission" date="2014-11" db="EMBL/GenBank/DDBJ databases">
        <title>Genomics and ecophysiology of heterotrophic nitrogen fixing bacteria isolated from estuarine surface water.</title>
        <authorList>
            <person name="Bentzon-Tilia M."/>
            <person name="Severin I."/>
            <person name="Hansen L.H."/>
            <person name="Riemann L."/>
        </authorList>
    </citation>
    <scope>NUCLEOTIDE SEQUENCE [LARGE SCALE GENOMIC DNA]</scope>
    <source>
        <strain evidence="2 3">BAL398</strain>
    </source>
</reference>
<accession>A0A0D7ELY2</accession>
<dbReference type="InterPro" id="IPR036286">
    <property type="entry name" value="LexA/Signal_pep-like_sf"/>
</dbReference>
<comment type="caution">
    <text evidence="2">The sequence shown here is derived from an EMBL/GenBank/DDBJ whole genome shotgun (WGS) entry which is preliminary data.</text>
</comment>
<dbReference type="PATRIC" id="fig|1076.23.peg.3099"/>
<gene>
    <name evidence="2" type="ORF">OO17_14750</name>
</gene>
<evidence type="ECO:0000313" key="2">
    <source>
        <dbReference type="EMBL" id="KIZ41565.1"/>
    </source>
</evidence>
<dbReference type="SUPFAM" id="SSF51306">
    <property type="entry name" value="LexA/Signal peptidase"/>
    <property type="match status" value="1"/>
</dbReference>
<dbReference type="AlphaFoldDB" id="A0A0D7ELY2"/>
<evidence type="ECO:0000256" key="1">
    <source>
        <dbReference type="SAM" id="Coils"/>
    </source>
</evidence>
<organism evidence="2 3">
    <name type="scientific">Rhodopseudomonas palustris</name>
    <dbReference type="NCBI Taxonomy" id="1076"/>
    <lineage>
        <taxon>Bacteria</taxon>
        <taxon>Pseudomonadati</taxon>
        <taxon>Pseudomonadota</taxon>
        <taxon>Alphaproteobacteria</taxon>
        <taxon>Hyphomicrobiales</taxon>
        <taxon>Nitrobacteraceae</taxon>
        <taxon>Rhodopseudomonas</taxon>
    </lineage>
</organism>
<feature type="coiled-coil region" evidence="1">
    <location>
        <begin position="202"/>
        <end position="229"/>
    </location>
</feature>
<dbReference type="InterPro" id="IPR027417">
    <property type="entry name" value="P-loop_NTPase"/>
</dbReference>
<protein>
    <submittedName>
        <fullName evidence="2">Uncharacterized protein</fullName>
    </submittedName>
</protein>
<evidence type="ECO:0000313" key="3">
    <source>
        <dbReference type="Proteomes" id="UP000032515"/>
    </source>
</evidence>
<proteinExistence type="predicted"/>
<dbReference type="Gene3D" id="3.40.50.300">
    <property type="entry name" value="P-loop containing nucleotide triphosphate hydrolases"/>
    <property type="match status" value="1"/>
</dbReference>
<dbReference type="EMBL" id="JXXE01000294">
    <property type="protein sequence ID" value="KIZ41565.1"/>
    <property type="molecule type" value="Genomic_DNA"/>
</dbReference>
<dbReference type="Proteomes" id="UP000032515">
    <property type="component" value="Unassembled WGS sequence"/>
</dbReference>
<feature type="coiled-coil region" evidence="1">
    <location>
        <begin position="29"/>
        <end position="56"/>
    </location>
</feature>
<sequence>MIGDGSANFTHKAKRFLKYAQDNGIGTIEATLKLNLERAEEEAKKADFKYSFKRKRDDSAYAKELQEIAQDASKQAGEHLATLKSDIAAGLDTEKPDDRAKIKSAVTAARGLLQQGAVGIKVFEAWTALAQAAKDEGLAKIPAEVVKARERLASAIAWHQRQTDDLKLRLKAVASEFFIVPDHEHTDGHCPLCENALNDAKGKRLADELAELKKSSAEAQRKLSDVCAELEKRLRDQLPKDLLNHFDLLVEMKIPDAFESAALDRFVNAVPFSTVLTGMAAFARDKAQFLTKTLPAFNPHSTQTDVSIPKIANDLLNYIRSLEHLIEFVDWWKINGAEFRDAWASLRGSDDGSGQFLPESLEGKLSSLEAALEKAAPLDDIAKALNSASGEAGKWHAIYLKQQERENIAAALDPLKYLRTVVTIETANSILALSARMKAVLDRIHFRERLSFSDAALGKKEVRIAGCFHDGILIDASAVANTSWLRAILWAFVLALREETLENLESNPFPLVVLDDPQVTFDPRNKRKWAEEIAKLANAEWSDPQAAQLILTTHERQFFQFLVNLEGLKGQQGLVVSLNAISNVTTVVNGSSLAQGFGEASKNSDDKRGHAYILEVRTYCEDLLRIMLRSEGPDINNCHLGELATKMRSLATSGVSPFNRQPFEKLLGVIAGTNEVKALKIINDAHHHYDGTVGLAEAKDVKKFWEKTLQDQIHTCFRVFAEYEAYCGEPRVFPWMDNVVEFPKGNSADVKKMSIAYTGIAAAAKADGRVGDGLITLEELASAERIVLYDHDIFQLAAGTLEPIASVGHLLIVCNGAKLNQRNLVAATCGDQLLVRRYNEADVHPHIAVLTGQSIDPYALPQPIIVPKEKLVAKKIVGTLFPRPGSAIPPKMEGVEFVELADISLANDILNNARLFKVSGRSAEPIALDGQFIITQPVEFQKQQAVSRDGMLVIAVDENGARYFKRLRVHGDLFVLESLNSDGTTAGEILSSNGQMGFPRLTGLLDVVGVLFEHS</sequence>
<keyword evidence="1" id="KW-0175">Coiled coil</keyword>
<name>A0A0D7ELY2_RHOPL</name>
<dbReference type="Gene3D" id="2.10.109.10">
    <property type="entry name" value="Umud Fragment, subunit A"/>
    <property type="match status" value="1"/>
</dbReference>